<organism evidence="3 4">
    <name type="scientific">Cordylochernes scorpioides</name>
    <dbReference type="NCBI Taxonomy" id="51811"/>
    <lineage>
        <taxon>Eukaryota</taxon>
        <taxon>Metazoa</taxon>
        <taxon>Ecdysozoa</taxon>
        <taxon>Arthropoda</taxon>
        <taxon>Chelicerata</taxon>
        <taxon>Arachnida</taxon>
        <taxon>Pseudoscorpiones</taxon>
        <taxon>Cheliferoidea</taxon>
        <taxon>Chernetidae</taxon>
        <taxon>Cordylochernes</taxon>
    </lineage>
</organism>
<name>A0ABY6KHP1_9ARAC</name>
<evidence type="ECO:0000313" key="3">
    <source>
        <dbReference type="EMBL" id="UYV68382.1"/>
    </source>
</evidence>
<proteinExistence type="predicted"/>
<dbReference type="InterPro" id="IPR040676">
    <property type="entry name" value="DUF5641"/>
</dbReference>
<evidence type="ECO:0000259" key="2">
    <source>
        <dbReference type="Pfam" id="PF18701"/>
    </source>
</evidence>
<evidence type="ECO:0000256" key="1">
    <source>
        <dbReference type="SAM" id="MobiDB-lite"/>
    </source>
</evidence>
<feature type="domain" description="DUF5641" evidence="2">
    <location>
        <begin position="3"/>
        <end position="42"/>
    </location>
</feature>
<dbReference type="Gene3D" id="1.20.120.20">
    <property type="entry name" value="Apolipoprotein"/>
    <property type="match status" value="1"/>
</dbReference>
<gene>
    <name evidence="3" type="ORF">LAZ67_5004168</name>
</gene>
<sequence>MFWPKGRIVKFIAGKKDGIARVAHIRTSTGTLVRAIQRLYPLEITSNVGENQSDHLSLKPISIHLFRFDFCSFLCGLVTCLGPYKKKARGEIGSLQFRRAEQGARAQEERQKIRPEAQIKRQKIRPEAQVKRQKIRPEAQVKRQKIRPEAQVKRQKIRPEALVKRQKIRPEAQVKRQKIRPEAQVKRQKIRPEAQVKRQKIRPEALVKRQKIRPVDWK</sequence>
<evidence type="ECO:0000313" key="4">
    <source>
        <dbReference type="Proteomes" id="UP001235939"/>
    </source>
</evidence>
<protein>
    <recommendedName>
        <fullName evidence="2">DUF5641 domain-containing protein</fullName>
    </recommendedName>
</protein>
<reference evidence="3 4" key="1">
    <citation type="submission" date="2022-01" db="EMBL/GenBank/DDBJ databases">
        <title>A chromosomal length assembly of Cordylochernes scorpioides.</title>
        <authorList>
            <person name="Zeh D."/>
            <person name="Zeh J."/>
        </authorList>
    </citation>
    <scope>NUCLEOTIDE SEQUENCE [LARGE SCALE GENOMIC DNA]</scope>
    <source>
        <strain evidence="3">IN4F17</strain>
        <tissue evidence="3">Whole Body</tissue>
    </source>
</reference>
<accession>A0ABY6KHP1</accession>
<dbReference type="EMBL" id="CP092867">
    <property type="protein sequence ID" value="UYV68382.1"/>
    <property type="molecule type" value="Genomic_DNA"/>
</dbReference>
<feature type="region of interest" description="Disordered" evidence="1">
    <location>
        <begin position="119"/>
        <end position="218"/>
    </location>
</feature>
<keyword evidence="4" id="KW-1185">Reference proteome</keyword>
<dbReference type="Proteomes" id="UP001235939">
    <property type="component" value="Chromosome 05"/>
</dbReference>
<dbReference type="Pfam" id="PF18701">
    <property type="entry name" value="DUF5641"/>
    <property type="match status" value="1"/>
</dbReference>